<feature type="region of interest" description="Disordered" evidence="1">
    <location>
        <begin position="1"/>
        <end position="36"/>
    </location>
</feature>
<feature type="compositionally biased region" description="Low complexity" evidence="1">
    <location>
        <begin position="1"/>
        <end position="12"/>
    </location>
</feature>
<sequence>MVVMSMTRMTTTPKALPMSLPSPKPTMTPTQSSIST</sequence>
<dbReference type="AlphaFoldDB" id="A0A0A9B5G0"/>
<dbReference type="EMBL" id="GBRH01238671">
    <property type="protein sequence ID" value="JAD59224.1"/>
    <property type="molecule type" value="Transcribed_RNA"/>
</dbReference>
<name>A0A0A9B5G0_ARUDO</name>
<organism evidence="2">
    <name type="scientific">Arundo donax</name>
    <name type="common">Giant reed</name>
    <name type="synonym">Donax arundinaceus</name>
    <dbReference type="NCBI Taxonomy" id="35708"/>
    <lineage>
        <taxon>Eukaryota</taxon>
        <taxon>Viridiplantae</taxon>
        <taxon>Streptophyta</taxon>
        <taxon>Embryophyta</taxon>
        <taxon>Tracheophyta</taxon>
        <taxon>Spermatophyta</taxon>
        <taxon>Magnoliopsida</taxon>
        <taxon>Liliopsida</taxon>
        <taxon>Poales</taxon>
        <taxon>Poaceae</taxon>
        <taxon>PACMAD clade</taxon>
        <taxon>Arundinoideae</taxon>
        <taxon>Arundineae</taxon>
        <taxon>Arundo</taxon>
    </lineage>
</organism>
<reference evidence="2" key="1">
    <citation type="submission" date="2014-09" db="EMBL/GenBank/DDBJ databases">
        <authorList>
            <person name="Magalhaes I.L.F."/>
            <person name="Oliveira U."/>
            <person name="Santos F.R."/>
            <person name="Vidigal T.H.D.A."/>
            <person name="Brescovit A.D."/>
            <person name="Santos A.J."/>
        </authorList>
    </citation>
    <scope>NUCLEOTIDE SEQUENCE</scope>
    <source>
        <tissue evidence="2">Shoot tissue taken approximately 20 cm above the soil surface</tissue>
    </source>
</reference>
<proteinExistence type="predicted"/>
<reference evidence="2" key="2">
    <citation type="journal article" date="2015" name="Data Brief">
        <title>Shoot transcriptome of the giant reed, Arundo donax.</title>
        <authorList>
            <person name="Barrero R.A."/>
            <person name="Guerrero F.D."/>
            <person name="Moolhuijzen P."/>
            <person name="Goolsby J.A."/>
            <person name="Tidwell J."/>
            <person name="Bellgard S.E."/>
            <person name="Bellgard M.I."/>
        </authorList>
    </citation>
    <scope>NUCLEOTIDE SEQUENCE</scope>
    <source>
        <tissue evidence="2">Shoot tissue taken approximately 20 cm above the soil surface</tissue>
    </source>
</reference>
<evidence type="ECO:0000256" key="1">
    <source>
        <dbReference type="SAM" id="MobiDB-lite"/>
    </source>
</evidence>
<evidence type="ECO:0000313" key="2">
    <source>
        <dbReference type="EMBL" id="JAD59224.1"/>
    </source>
</evidence>
<protein>
    <submittedName>
        <fullName evidence="2">Uncharacterized protein</fullName>
    </submittedName>
</protein>
<accession>A0A0A9B5G0</accession>
<feature type="compositionally biased region" description="Polar residues" evidence="1">
    <location>
        <begin position="27"/>
        <end position="36"/>
    </location>
</feature>